<name>A0A1H7P021_9HYPH</name>
<evidence type="ECO:0000256" key="2">
    <source>
        <dbReference type="ARBA" id="ARBA00023125"/>
    </source>
</evidence>
<feature type="domain" description="HTH araC/xylS-type" evidence="4">
    <location>
        <begin position="148"/>
        <end position="246"/>
    </location>
</feature>
<dbReference type="Gene3D" id="1.10.10.60">
    <property type="entry name" value="Homeodomain-like"/>
    <property type="match status" value="1"/>
</dbReference>
<dbReference type="InterPro" id="IPR011051">
    <property type="entry name" value="RmlC_Cupin_sf"/>
</dbReference>
<dbReference type="PROSITE" id="PS00041">
    <property type="entry name" value="HTH_ARAC_FAMILY_1"/>
    <property type="match status" value="1"/>
</dbReference>
<dbReference type="GO" id="GO:0003700">
    <property type="term" value="F:DNA-binding transcription factor activity"/>
    <property type="evidence" value="ECO:0007669"/>
    <property type="project" value="InterPro"/>
</dbReference>
<dbReference type="InterPro" id="IPR009057">
    <property type="entry name" value="Homeodomain-like_sf"/>
</dbReference>
<keyword evidence="6" id="KW-1185">Reference proteome</keyword>
<dbReference type="InterPro" id="IPR018062">
    <property type="entry name" value="HTH_AraC-typ_CS"/>
</dbReference>
<dbReference type="PANTHER" id="PTHR46796">
    <property type="entry name" value="HTH-TYPE TRANSCRIPTIONAL ACTIVATOR RHAS-RELATED"/>
    <property type="match status" value="1"/>
</dbReference>
<organism evidence="5 6">
    <name type="scientific">Bosea lupini</name>
    <dbReference type="NCBI Taxonomy" id="1036779"/>
    <lineage>
        <taxon>Bacteria</taxon>
        <taxon>Pseudomonadati</taxon>
        <taxon>Pseudomonadota</taxon>
        <taxon>Alphaproteobacteria</taxon>
        <taxon>Hyphomicrobiales</taxon>
        <taxon>Boseaceae</taxon>
        <taxon>Bosea</taxon>
    </lineage>
</organism>
<keyword evidence="2" id="KW-0238">DNA-binding</keyword>
<proteinExistence type="predicted"/>
<dbReference type="AlphaFoldDB" id="A0A1H7P021"/>
<reference evidence="6" key="1">
    <citation type="submission" date="2016-10" db="EMBL/GenBank/DDBJ databases">
        <authorList>
            <person name="Varghese N."/>
            <person name="Submissions S."/>
        </authorList>
    </citation>
    <scope>NUCLEOTIDE SEQUENCE [LARGE SCALE GENOMIC DNA]</scope>
    <source>
        <strain evidence="6">LMG 26383,CCUG 61248,R- 45681</strain>
    </source>
</reference>
<dbReference type="GO" id="GO:0043565">
    <property type="term" value="F:sequence-specific DNA binding"/>
    <property type="evidence" value="ECO:0007669"/>
    <property type="project" value="InterPro"/>
</dbReference>
<protein>
    <submittedName>
        <fullName evidence="5">Transcriptional regulator, AraC family</fullName>
    </submittedName>
</protein>
<dbReference type="OrthoDB" id="9806208at2"/>
<evidence type="ECO:0000259" key="4">
    <source>
        <dbReference type="PROSITE" id="PS01124"/>
    </source>
</evidence>
<evidence type="ECO:0000313" key="6">
    <source>
        <dbReference type="Proteomes" id="UP000199664"/>
    </source>
</evidence>
<dbReference type="SUPFAM" id="SSF51182">
    <property type="entry name" value="RmlC-like cupins"/>
    <property type="match status" value="1"/>
</dbReference>
<evidence type="ECO:0000256" key="3">
    <source>
        <dbReference type="ARBA" id="ARBA00023163"/>
    </source>
</evidence>
<keyword evidence="1" id="KW-0805">Transcription regulation</keyword>
<evidence type="ECO:0000256" key="1">
    <source>
        <dbReference type="ARBA" id="ARBA00023015"/>
    </source>
</evidence>
<dbReference type="PROSITE" id="PS01124">
    <property type="entry name" value="HTH_ARAC_FAMILY_2"/>
    <property type="match status" value="1"/>
</dbReference>
<dbReference type="InterPro" id="IPR020449">
    <property type="entry name" value="Tscrpt_reg_AraC-type_HTH"/>
</dbReference>
<dbReference type="SMART" id="SM00342">
    <property type="entry name" value="HTH_ARAC"/>
    <property type="match status" value="1"/>
</dbReference>
<dbReference type="InterPro" id="IPR050204">
    <property type="entry name" value="AraC_XylS_family_regulators"/>
</dbReference>
<dbReference type="Proteomes" id="UP000199664">
    <property type="component" value="Unassembled WGS sequence"/>
</dbReference>
<gene>
    <name evidence="5" type="ORF">SAMN04515666_103321</name>
</gene>
<accession>A0A1H7P021</accession>
<evidence type="ECO:0000313" key="5">
    <source>
        <dbReference type="EMBL" id="SEL29162.1"/>
    </source>
</evidence>
<dbReference type="STRING" id="1036779.SAMN04515666_103321"/>
<dbReference type="Pfam" id="PF12833">
    <property type="entry name" value="HTH_18"/>
    <property type="match status" value="1"/>
</dbReference>
<dbReference type="InterPro" id="IPR018060">
    <property type="entry name" value="HTH_AraC"/>
</dbReference>
<dbReference type="PANTHER" id="PTHR46796:SF6">
    <property type="entry name" value="ARAC SUBFAMILY"/>
    <property type="match status" value="1"/>
</dbReference>
<dbReference type="PRINTS" id="PR00032">
    <property type="entry name" value="HTHARAC"/>
</dbReference>
<dbReference type="SUPFAM" id="SSF46689">
    <property type="entry name" value="Homeodomain-like"/>
    <property type="match status" value="2"/>
</dbReference>
<sequence>MHWTSPAHLIVLTHRGRTARTRITPEGGRLHDIRDRPGTVSFVPANLPRRAIYEQADLRYSALWIHPNAGALADAPAVENALINAQEPALASLIDSLRLDLAAGCMPDDGYVEQLVSVILRRIAAADRTGAPRAVRDAHASLSATVLKRIEAYVEAHLRDAISLSELAGVAGLAPDSFARRFKATTGLAPYAFVLQQRMARAETMLARSGEPIGVIAARLGFSSQSHFTATFRRHLDTTPQAYRRAFS</sequence>
<keyword evidence="3" id="KW-0804">Transcription</keyword>
<dbReference type="EMBL" id="FOAN01000003">
    <property type="protein sequence ID" value="SEL29162.1"/>
    <property type="molecule type" value="Genomic_DNA"/>
</dbReference>